<dbReference type="AlphaFoldDB" id="A0A7V0Z6Q8"/>
<feature type="domain" description="Golvesin/Xly CBD-like" evidence="2">
    <location>
        <begin position="568"/>
        <end position="674"/>
    </location>
</feature>
<feature type="domain" description="Secretion system C-terminal sorting" evidence="1">
    <location>
        <begin position="703"/>
        <end position="766"/>
    </location>
</feature>
<comment type="caution">
    <text evidence="3">The sequence shown here is derived from an EMBL/GenBank/DDBJ whole genome shotgun (WGS) entry which is preliminary data.</text>
</comment>
<proteinExistence type="predicted"/>
<evidence type="ECO:0000259" key="2">
    <source>
        <dbReference type="Pfam" id="PF25275"/>
    </source>
</evidence>
<reference evidence="3" key="1">
    <citation type="journal article" date="2020" name="mSystems">
        <title>Genome- and Community-Level Interaction Insights into Carbon Utilization and Element Cycling Functions of Hydrothermarchaeota in Hydrothermal Sediment.</title>
        <authorList>
            <person name="Zhou Z."/>
            <person name="Liu Y."/>
            <person name="Xu W."/>
            <person name="Pan J."/>
            <person name="Luo Z.H."/>
            <person name="Li M."/>
        </authorList>
    </citation>
    <scope>NUCLEOTIDE SEQUENCE [LARGE SCALE GENOMIC DNA]</scope>
    <source>
        <strain evidence="3">SpSt-258</strain>
    </source>
</reference>
<name>A0A7V0Z6Q8_UNCW3</name>
<organism evidence="3">
    <name type="scientific">candidate division WOR-3 bacterium</name>
    <dbReference type="NCBI Taxonomy" id="2052148"/>
    <lineage>
        <taxon>Bacteria</taxon>
        <taxon>Bacteria division WOR-3</taxon>
    </lineage>
</organism>
<dbReference type="PANTHER" id="PTHR36842">
    <property type="entry name" value="PROTEIN TOLB HOMOLOG"/>
    <property type="match status" value="1"/>
</dbReference>
<dbReference type="EMBL" id="DSKY01000021">
    <property type="protein sequence ID" value="HDY59691.1"/>
    <property type="molecule type" value="Genomic_DNA"/>
</dbReference>
<accession>A0A7V0Z6Q8</accession>
<dbReference type="InterPro" id="IPR033803">
    <property type="entry name" value="CBD-like_Golvesin-Xly"/>
</dbReference>
<dbReference type="InterPro" id="IPR011042">
    <property type="entry name" value="6-blade_b-propeller_TolB-like"/>
</dbReference>
<dbReference type="PANTHER" id="PTHR36842:SF1">
    <property type="entry name" value="PROTEIN TOLB"/>
    <property type="match status" value="1"/>
</dbReference>
<evidence type="ECO:0000313" key="3">
    <source>
        <dbReference type="EMBL" id="HDY59691.1"/>
    </source>
</evidence>
<dbReference type="NCBIfam" id="TIGR04183">
    <property type="entry name" value="Por_Secre_tail"/>
    <property type="match status" value="1"/>
</dbReference>
<dbReference type="Gene3D" id="2.120.10.30">
    <property type="entry name" value="TolB, C-terminal domain"/>
    <property type="match status" value="1"/>
</dbReference>
<evidence type="ECO:0000259" key="1">
    <source>
        <dbReference type="Pfam" id="PF18962"/>
    </source>
</evidence>
<dbReference type="Pfam" id="PF25275">
    <property type="entry name" value="Golvesin_C"/>
    <property type="match status" value="1"/>
</dbReference>
<protein>
    <submittedName>
        <fullName evidence="3">T9SS type A sorting domain-containing protein</fullName>
    </submittedName>
</protein>
<dbReference type="InterPro" id="IPR026444">
    <property type="entry name" value="Secre_tail"/>
</dbReference>
<dbReference type="Pfam" id="PF18962">
    <property type="entry name" value="Por_Secre_tail"/>
    <property type="match status" value="1"/>
</dbReference>
<dbReference type="SUPFAM" id="SSF50960">
    <property type="entry name" value="TolB, C-terminal domain"/>
    <property type="match status" value="1"/>
</dbReference>
<sequence length="770" mass="88496">MNILLLLMTILEPEVYLCNPMSTPYGVVLTNNYCNNLYLIVDGNLKEIYSSPGCGRYYTISYDQSEIGFKIITEDGMQTPVIYDLQTKNITKLHSPVQMAGQPSFSKDGKIAFTIGETLVVLNNKEIKKYDLGNYADLCPISPDGNFVVYNDNRGQLWLLNLYDNTKRCITDSEKGYWCPKWSPDSRFIAYSTLDDSIRVCARVLNRTYDIDRGKGFDWSKDSQYLIYYRTETDAHRLINSELFLTKFDGTEKIQLTNTEDIFEMEPCFISAQEIIFHNYGKQEIWTGKILGQRLENIQRVYENKKPLKVDYYKITPNFGSRDSIDVPYVHQVYDTPDWHNGHWSCAPTTAIMAIAYYRKLPYWDCWCSSPYGHTSHFGNYICSKYTYREVTYDLVAQDAGGNDAWGGYGYMWYNGYSPYSRMYNYLTYHNLNSWVDNTPTWEEAQSEVQAGWPYCMCVGLTSAGHLVLAVGQVLNWHTLIFNDPYGNKNTPGYPSYDGKYARYDWPGYNNGYQNLNSVYWCRGARGSWPPAVDTLVDDLQIRYPNEPYGFYIFTGSPSTMRFYRDNLAGYNGHFWWTYTTISTDTCYVTWTPHLTTSGIYEVLVYIPSINANANARYRVYYAGGNQTVTINQNNYSNQWVSLGTFPFNTTGGYVYLGDASGTAMQKIAFDAVRWHYVSQGVTETDERHIDYPIISSIARNMVIIKLGAKCGECSISLYNSTGEIVKNINRSYRNDGAIFIDTSDLPSGVYFIQLNSKKQNNVLKFVKIH</sequence>
<gene>
    <name evidence="3" type="ORF">ENP86_09095</name>
</gene>